<reference evidence="4 5" key="1">
    <citation type="journal article" date="2018" name="Science">
        <title>The opium poppy genome and morphinan production.</title>
        <authorList>
            <person name="Guo L."/>
            <person name="Winzer T."/>
            <person name="Yang X."/>
            <person name="Li Y."/>
            <person name="Ning Z."/>
            <person name="He Z."/>
            <person name="Teodor R."/>
            <person name="Lu Y."/>
            <person name="Bowser T.A."/>
            <person name="Graham I.A."/>
            <person name="Ye K."/>
        </authorList>
    </citation>
    <scope>NUCLEOTIDE SEQUENCE [LARGE SCALE GENOMIC DNA]</scope>
    <source>
        <strain evidence="5">cv. HN1</strain>
        <tissue evidence="4">Leaves</tissue>
    </source>
</reference>
<dbReference type="Pfam" id="PF00280">
    <property type="entry name" value="potato_inhibit"/>
    <property type="match status" value="1"/>
</dbReference>
<dbReference type="Gramene" id="RZC50486">
    <property type="protein sequence ID" value="RZC50486"/>
    <property type="gene ID" value="C5167_018914"/>
</dbReference>
<dbReference type="InterPro" id="IPR036354">
    <property type="entry name" value="Prot_inh_pot1_sf"/>
</dbReference>
<dbReference type="OMA" id="FRIMDFR"/>
<accession>A0A4Y7IQS7</accession>
<dbReference type="InterPro" id="IPR000864">
    <property type="entry name" value="Prot_inh_pot1"/>
</dbReference>
<dbReference type="Gene3D" id="3.30.10.10">
    <property type="entry name" value="Trypsin Inhibitor V, subunit A"/>
    <property type="match status" value="1"/>
</dbReference>
<dbReference type="PANTHER" id="PTHR33091">
    <property type="entry name" value="PROTEIN, PUTATIVE, EXPRESSED-RELATED"/>
    <property type="match status" value="1"/>
</dbReference>
<dbReference type="Proteomes" id="UP000316621">
    <property type="component" value="Chromosome 2"/>
</dbReference>
<dbReference type="STRING" id="3469.A0A4Y7IQS7"/>
<dbReference type="OrthoDB" id="10013825at2759"/>
<evidence type="ECO:0000256" key="2">
    <source>
        <dbReference type="ARBA" id="ARBA00022690"/>
    </source>
</evidence>
<dbReference type="EMBL" id="CM010716">
    <property type="protein sequence ID" value="RZC50486.1"/>
    <property type="molecule type" value="Genomic_DNA"/>
</dbReference>
<dbReference type="SUPFAM" id="SSF54654">
    <property type="entry name" value="CI-2 family of serine protease inhibitors"/>
    <property type="match status" value="1"/>
</dbReference>
<organism evidence="4 5">
    <name type="scientific">Papaver somniferum</name>
    <name type="common">Opium poppy</name>
    <dbReference type="NCBI Taxonomy" id="3469"/>
    <lineage>
        <taxon>Eukaryota</taxon>
        <taxon>Viridiplantae</taxon>
        <taxon>Streptophyta</taxon>
        <taxon>Embryophyta</taxon>
        <taxon>Tracheophyta</taxon>
        <taxon>Spermatophyta</taxon>
        <taxon>Magnoliopsida</taxon>
        <taxon>Ranunculales</taxon>
        <taxon>Papaveraceae</taxon>
        <taxon>Papaveroideae</taxon>
        <taxon>Papaver</taxon>
    </lineage>
</organism>
<evidence type="ECO:0000256" key="1">
    <source>
        <dbReference type="ARBA" id="ARBA00008210"/>
    </source>
</evidence>
<comment type="similarity">
    <text evidence="1">Belongs to the protease inhibitor I13 (potato type I serine protease inhibitor) family.</text>
</comment>
<dbReference type="GO" id="GO:0004867">
    <property type="term" value="F:serine-type endopeptidase inhibitor activity"/>
    <property type="evidence" value="ECO:0007669"/>
    <property type="project" value="UniProtKB-KW"/>
</dbReference>
<proteinExistence type="inferred from homology"/>
<dbReference type="AlphaFoldDB" id="A0A4Y7IQS7"/>
<evidence type="ECO:0000313" key="4">
    <source>
        <dbReference type="EMBL" id="RZC50486.1"/>
    </source>
</evidence>
<evidence type="ECO:0000256" key="3">
    <source>
        <dbReference type="ARBA" id="ARBA00022900"/>
    </source>
</evidence>
<keyword evidence="5" id="KW-1185">Reference proteome</keyword>
<gene>
    <name evidence="4" type="ORF">C5167_018914</name>
</gene>
<name>A0A4Y7IQS7_PAPSO</name>
<protein>
    <submittedName>
        <fullName evidence="4">Uncharacterized protein</fullName>
    </submittedName>
</protein>
<evidence type="ECO:0000313" key="5">
    <source>
        <dbReference type="Proteomes" id="UP000316621"/>
    </source>
</evidence>
<sequence>MRQQPLCPGKQEWPELVGAKPQTAKEIIEMENPLVTAVFIEQGSFRIMDFRCSRVFVWVTPKAQAGPEGIVVVKVPKVG</sequence>
<keyword evidence="2" id="KW-0646">Protease inhibitor</keyword>
<dbReference type="PANTHER" id="PTHR33091:SF73">
    <property type="entry name" value="INHIBITOR OF TRYPSIN AND HAGEMAN FACTOR-LIKE"/>
    <property type="match status" value="1"/>
</dbReference>
<keyword evidence="3" id="KW-0722">Serine protease inhibitor</keyword>
<dbReference type="GO" id="GO:0009611">
    <property type="term" value="P:response to wounding"/>
    <property type="evidence" value="ECO:0007669"/>
    <property type="project" value="InterPro"/>
</dbReference>